<organism evidence="3">
    <name type="scientific">Arundo donax</name>
    <name type="common">Giant reed</name>
    <name type="synonym">Donax arundinaceus</name>
    <dbReference type="NCBI Taxonomy" id="35708"/>
    <lineage>
        <taxon>Eukaryota</taxon>
        <taxon>Viridiplantae</taxon>
        <taxon>Streptophyta</taxon>
        <taxon>Embryophyta</taxon>
        <taxon>Tracheophyta</taxon>
        <taxon>Spermatophyta</taxon>
        <taxon>Magnoliopsida</taxon>
        <taxon>Liliopsida</taxon>
        <taxon>Poales</taxon>
        <taxon>Poaceae</taxon>
        <taxon>PACMAD clade</taxon>
        <taxon>Arundinoideae</taxon>
        <taxon>Arundineae</taxon>
        <taxon>Arundo</taxon>
    </lineage>
</organism>
<reference evidence="3" key="1">
    <citation type="submission" date="2014-09" db="EMBL/GenBank/DDBJ databases">
        <authorList>
            <person name="Magalhaes I.L.F."/>
            <person name="Oliveira U."/>
            <person name="Santos F.R."/>
            <person name="Vidigal T.H.D.A."/>
            <person name="Brescovit A.D."/>
            <person name="Santos A.J."/>
        </authorList>
    </citation>
    <scope>NUCLEOTIDE SEQUENCE</scope>
    <source>
        <tissue evidence="3">Shoot tissue taken approximately 20 cm above the soil surface</tissue>
    </source>
</reference>
<feature type="domain" description="Single-stranded DNA binding protein Ssb-like OB fold" evidence="2">
    <location>
        <begin position="50"/>
        <end position="78"/>
    </location>
</feature>
<accession>A0A0A9C4F6</accession>
<name>A0A0A9C4F6_ARUDO</name>
<dbReference type="InterPro" id="IPR048970">
    <property type="entry name" value="OB_Ssb-like"/>
</dbReference>
<evidence type="ECO:0000256" key="1">
    <source>
        <dbReference type="SAM" id="MobiDB-lite"/>
    </source>
</evidence>
<evidence type="ECO:0000313" key="3">
    <source>
        <dbReference type="EMBL" id="JAD69338.1"/>
    </source>
</evidence>
<dbReference type="AlphaFoldDB" id="A0A0A9C4F6"/>
<dbReference type="EMBL" id="GBRH01228557">
    <property type="protein sequence ID" value="JAD69338.1"/>
    <property type="molecule type" value="Transcribed_RNA"/>
</dbReference>
<dbReference type="Gene3D" id="2.40.50.140">
    <property type="entry name" value="Nucleic acid-binding proteins"/>
    <property type="match status" value="1"/>
</dbReference>
<dbReference type="Pfam" id="PF21473">
    <property type="entry name" value="OB_Ssb-like"/>
    <property type="match status" value="1"/>
</dbReference>
<proteinExistence type="predicted"/>
<dbReference type="InterPro" id="IPR012340">
    <property type="entry name" value="NA-bd_OB-fold"/>
</dbReference>
<reference evidence="3" key="2">
    <citation type="journal article" date="2015" name="Data Brief">
        <title>Shoot transcriptome of the giant reed, Arundo donax.</title>
        <authorList>
            <person name="Barrero R.A."/>
            <person name="Guerrero F.D."/>
            <person name="Moolhuijzen P."/>
            <person name="Goolsby J.A."/>
            <person name="Tidwell J."/>
            <person name="Bellgard S.E."/>
            <person name="Bellgard M.I."/>
        </authorList>
    </citation>
    <scope>NUCLEOTIDE SEQUENCE</scope>
    <source>
        <tissue evidence="3">Shoot tissue taken approximately 20 cm above the soil surface</tissue>
    </source>
</reference>
<evidence type="ECO:0000259" key="2">
    <source>
        <dbReference type="Pfam" id="PF21473"/>
    </source>
</evidence>
<feature type="compositionally biased region" description="Basic residues" evidence="1">
    <location>
        <begin position="1"/>
        <end position="12"/>
    </location>
</feature>
<sequence length="81" mass="9267">MIRRGRRRRRDQRKWVDQMSPRDLTGDLLEKAQPGLPSSVVQPQQLTPGRVDLLKPGTTVISRNAKIVIFKGSMRLAVYII</sequence>
<feature type="region of interest" description="Disordered" evidence="1">
    <location>
        <begin position="1"/>
        <end position="22"/>
    </location>
</feature>
<protein>
    <recommendedName>
        <fullName evidence="2">Single-stranded DNA binding protein Ssb-like OB fold domain-containing protein</fullName>
    </recommendedName>
</protein>